<evidence type="ECO:0000256" key="7">
    <source>
        <dbReference type="RuleBase" id="RU366058"/>
    </source>
</evidence>
<dbReference type="InterPro" id="IPR015414">
    <property type="entry name" value="TMEM64"/>
</dbReference>
<evidence type="ECO:0000256" key="3">
    <source>
        <dbReference type="ARBA" id="ARBA00022475"/>
    </source>
</evidence>
<dbReference type="AlphaFoldDB" id="A0A5N5W8K5"/>
<keyword evidence="5 7" id="KW-1133">Transmembrane helix</keyword>
<dbReference type="GO" id="GO:0005886">
    <property type="term" value="C:plasma membrane"/>
    <property type="evidence" value="ECO:0007669"/>
    <property type="project" value="UniProtKB-SubCell"/>
</dbReference>
<dbReference type="PANTHER" id="PTHR12677:SF59">
    <property type="entry name" value="GOLGI APPARATUS MEMBRANE PROTEIN TVP38-RELATED"/>
    <property type="match status" value="1"/>
</dbReference>
<dbReference type="EMBL" id="VOKX01000026">
    <property type="protein sequence ID" value="KAB7845590.1"/>
    <property type="molecule type" value="Genomic_DNA"/>
</dbReference>
<keyword evidence="3 7" id="KW-1003">Cell membrane</keyword>
<accession>A0A5N5W8K5</accession>
<name>A0A5N5W8K5_STRMB</name>
<gene>
    <name evidence="9" type="ORF">FRZ00_14050</name>
</gene>
<evidence type="ECO:0000256" key="6">
    <source>
        <dbReference type="ARBA" id="ARBA00023136"/>
    </source>
</evidence>
<feature type="transmembrane region" description="Helical" evidence="7">
    <location>
        <begin position="57"/>
        <end position="79"/>
    </location>
</feature>
<feature type="transmembrane region" description="Helical" evidence="7">
    <location>
        <begin position="24"/>
        <end position="45"/>
    </location>
</feature>
<evidence type="ECO:0000256" key="5">
    <source>
        <dbReference type="ARBA" id="ARBA00022989"/>
    </source>
</evidence>
<organism evidence="9 10">
    <name type="scientific">Streptomyces mobaraensis</name>
    <name type="common">Streptoverticillium mobaraense</name>
    <dbReference type="NCBI Taxonomy" id="35621"/>
    <lineage>
        <taxon>Bacteria</taxon>
        <taxon>Bacillati</taxon>
        <taxon>Actinomycetota</taxon>
        <taxon>Actinomycetes</taxon>
        <taxon>Kitasatosporales</taxon>
        <taxon>Streptomycetaceae</taxon>
        <taxon>Streptomyces</taxon>
    </lineage>
</organism>
<dbReference type="OrthoDB" id="4143972at2"/>
<dbReference type="Pfam" id="PF09335">
    <property type="entry name" value="VTT_dom"/>
    <property type="match status" value="1"/>
</dbReference>
<dbReference type="RefSeq" id="WP_152263700.1">
    <property type="nucleotide sequence ID" value="NZ_VOKX01000026.1"/>
</dbReference>
<keyword evidence="6 7" id="KW-0472">Membrane</keyword>
<evidence type="ECO:0000256" key="1">
    <source>
        <dbReference type="ARBA" id="ARBA00004651"/>
    </source>
</evidence>
<evidence type="ECO:0000259" key="8">
    <source>
        <dbReference type="Pfam" id="PF09335"/>
    </source>
</evidence>
<feature type="domain" description="VTT" evidence="8">
    <location>
        <begin position="79"/>
        <end position="196"/>
    </location>
</feature>
<evidence type="ECO:0000256" key="4">
    <source>
        <dbReference type="ARBA" id="ARBA00022692"/>
    </source>
</evidence>
<sequence>MHESAAPAPGPAERRLVRALASPWSRLTLLVLIVAGAVATVLACHPERLLSEGLPAGMPYGLAFVLFAGAYGLCTAAFVPRPVLSVAAGTLFGTQAGAVAALLGTVLGSAASFGLARLLGQRALRPLLRARWLRSADRQLSRHGFRSMLAVRLFPGVPFAAANYCAAVSRVGWGPFLLATALGSAPSTAAYVIAGSHAASPGSPAFVAAVAFIAITGLAAVLVAWRRRGRAFAAGRQRPS</sequence>
<evidence type="ECO:0000313" key="10">
    <source>
        <dbReference type="Proteomes" id="UP000327000"/>
    </source>
</evidence>
<feature type="transmembrane region" description="Helical" evidence="7">
    <location>
        <begin position="206"/>
        <end position="225"/>
    </location>
</feature>
<comment type="subcellular location">
    <subcellularLocation>
        <location evidence="1 7">Cell membrane</location>
        <topology evidence="1 7">Multi-pass membrane protein</topology>
    </subcellularLocation>
</comment>
<comment type="caution">
    <text evidence="9">The sequence shown here is derived from an EMBL/GenBank/DDBJ whole genome shotgun (WGS) entry which is preliminary data.</text>
</comment>
<keyword evidence="10" id="KW-1185">Reference proteome</keyword>
<keyword evidence="4 7" id="KW-0812">Transmembrane</keyword>
<feature type="transmembrane region" description="Helical" evidence="7">
    <location>
        <begin position="99"/>
        <end position="119"/>
    </location>
</feature>
<dbReference type="Proteomes" id="UP000327000">
    <property type="component" value="Unassembled WGS sequence"/>
</dbReference>
<evidence type="ECO:0000256" key="2">
    <source>
        <dbReference type="ARBA" id="ARBA00008640"/>
    </source>
</evidence>
<evidence type="ECO:0000313" key="9">
    <source>
        <dbReference type="EMBL" id="KAB7845590.1"/>
    </source>
</evidence>
<protein>
    <recommendedName>
        <fullName evidence="7">TVP38/TMEM64 family membrane protein</fullName>
    </recommendedName>
</protein>
<proteinExistence type="inferred from homology"/>
<dbReference type="InterPro" id="IPR032816">
    <property type="entry name" value="VTT_dom"/>
</dbReference>
<feature type="transmembrane region" description="Helical" evidence="7">
    <location>
        <begin position="176"/>
        <end position="194"/>
    </location>
</feature>
<dbReference type="PANTHER" id="PTHR12677">
    <property type="entry name" value="GOLGI APPARATUS MEMBRANE PROTEIN TVP38-RELATED"/>
    <property type="match status" value="1"/>
</dbReference>
<comment type="similarity">
    <text evidence="2 7">Belongs to the TVP38/TMEM64 family.</text>
</comment>
<reference evidence="9 10" key="1">
    <citation type="journal article" date="2019" name="Microb. Cell Fact.">
        <title>Exploring novel herbicidin analogues by transcriptional regulator overexpression and MS/MS molecular networking.</title>
        <authorList>
            <person name="Shi Y."/>
            <person name="Gu R."/>
            <person name="Li Y."/>
            <person name="Wang X."/>
            <person name="Ren W."/>
            <person name="Li X."/>
            <person name="Wang L."/>
            <person name="Xie Y."/>
            <person name="Hong B."/>
        </authorList>
    </citation>
    <scope>NUCLEOTIDE SEQUENCE [LARGE SCALE GENOMIC DNA]</scope>
    <source>
        <strain evidence="9 10">US-43</strain>
    </source>
</reference>